<dbReference type="OMA" id="NKCTEDY"/>
<dbReference type="GeneTree" id="ENSGT00960000189360"/>
<name>A0A8C3HTX1_CHRPI</name>
<reference evidence="1" key="1">
    <citation type="submission" date="2025-08" db="UniProtKB">
        <authorList>
            <consortium name="Ensembl"/>
        </authorList>
    </citation>
    <scope>IDENTIFICATION</scope>
</reference>
<accession>A0A8C3HTX1</accession>
<evidence type="ECO:0000313" key="1">
    <source>
        <dbReference type="Ensembl" id="ENSCPBP00000023471.1"/>
    </source>
</evidence>
<dbReference type="GO" id="GO:0000801">
    <property type="term" value="C:central element"/>
    <property type="evidence" value="ECO:0007669"/>
    <property type="project" value="TreeGrafter"/>
</dbReference>
<protein>
    <submittedName>
        <fullName evidence="1">Uncharacterized protein</fullName>
    </submittedName>
</protein>
<sequence length="85" mass="9489">MEKEKPFTLFVPPRLSGGQVSAVKPLQIYLNKLIFKIFQVFNKCTEDYFSLPFVMTSTPSHGEVTDPGKAKITSSCTIVSLNLSF</sequence>
<dbReference type="Ensembl" id="ENSCPBT00000027649.1">
    <property type="protein sequence ID" value="ENSCPBP00000023471.1"/>
    <property type="gene ID" value="ENSCPBG00000016759.1"/>
</dbReference>
<dbReference type="GO" id="GO:0000711">
    <property type="term" value="P:meiotic DNA repair synthesis"/>
    <property type="evidence" value="ECO:0007669"/>
    <property type="project" value="TreeGrafter"/>
</dbReference>
<dbReference type="PANTHER" id="PTHR46918:SF1">
    <property type="entry name" value="SYNAPTONEMAL COMPLEX PROTEIN 1"/>
    <property type="match status" value="1"/>
</dbReference>
<proteinExistence type="predicted"/>
<organism evidence="1 2">
    <name type="scientific">Chrysemys picta bellii</name>
    <name type="common">Western painted turtle</name>
    <name type="synonym">Emys bellii</name>
    <dbReference type="NCBI Taxonomy" id="8478"/>
    <lineage>
        <taxon>Eukaryota</taxon>
        <taxon>Metazoa</taxon>
        <taxon>Chordata</taxon>
        <taxon>Craniata</taxon>
        <taxon>Vertebrata</taxon>
        <taxon>Euteleostomi</taxon>
        <taxon>Archelosauria</taxon>
        <taxon>Testudinata</taxon>
        <taxon>Testudines</taxon>
        <taxon>Cryptodira</taxon>
        <taxon>Durocryptodira</taxon>
        <taxon>Testudinoidea</taxon>
        <taxon>Emydidae</taxon>
        <taxon>Chrysemys</taxon>
    </lineage>
</organism>
<dbReference type="InterPro" id="IPR008827">
    <property type="entry name" value="SYCP1"/>
</dbReference>
<dbReference type="GO" id="GO:0000802">
    <property type="term" value="C:transverse filament"/>
    <property type="evidence" value="ECO:0007669"/>
    <property type="project" value="TreeGrafter"/>
</dbReference>
<dbReference type="Proteomes" id="UP000694380">
    <property type="component" value="Unplaced"/>
</dbReference>
<dbReference type="GO" id="GO:0051026">
    <property type="term" value="P:chiasma assembly"/>
    <property type="evidence" value="ECO:0007669"/>
    <property type="project" value="TreeGrafter"/>
</dbReference>
<dbReference type="PANTHER" id="PTHR46918">
    <property type="entry name" value="SYNAPTONEMAL COMPLEX PROTEIN 1"/>
    <property type="match status" value="1"/>
</dbReference>
<reference evidence="1" key="2">
    <citation type="submission" date="2025-09" db="UniProtKB">
        <authorList>
            <consortium name="Ensembl"/>
        </authorList>
    </citation>
    <scope>IDENTIFICATION</scope>
</reference>
<dbReference type="GO" id="GO:0051878">
    <property type="term" value="P:lateral element assembly"/>
    <property type="evidence" value="ECO:0007669"/>
    <property type="project" value="TreeGrafter"/>
</dbReference>
<keyword evidence="2" id="KW-1185">Reference proteome</keyword>
<dbReference type="AlphaFoldDB" id="A0A8C3HTX1"/>
<dbReference type="GO" id="GO:0001673">
    <property type="term" value="C:male germ cell nucleus"/>
    <property type="evidence" value="ECO:0007669"/>
    <property type="project" value="TreeGrafter"/>
</dbReference>
<evidence type="ECO:0000313" key="2">
    <source>
        <dbReference type="Proteomes" id="UP000694380"/>
    </source>
</evidence>
<dbReference type="GO" id="GO:0003690">
    <property type="term" value="F:double-stranded DNA binding"/>
    <property type="evidence" value="ECO:0007669"/>
    <property type="project" value="TreeGrafter"/>
</dbReference>